<gene>
    <name evidence="2" type="ORF">SAMN04489807_1875</name>
</gene>
<name>A0A1H4LQT3_9MICO</name>
<proteinExistence type="predicted"/>
<keyword evidence="3" id="KW-1185">Reference proteome</keyword>
<evidence type="ECO:0000256" key="1">
    <source>
        <dbReference type="SAM" id="MobiDB-lite"/>
    </source>
</evidence>
<dbReference type="RefSeq" id="WP_060928168.1">
    <property type="nucleotide sequence ID" value="NZ_FNSQ01000005.1"/>
</dbReference>
<dbReference type="Proteomes" id="UP000183750">
    <property type="component" value="Unassembled WGS sequence"/>
</dbReference>
<reference evidence="3" key="1">
    <citation type="submission" date="2016-10" db="EMBL/GenBank/DDBJ databases">
        <authorList>
            <person name="Varghese N."/>
            <person name="Submissions S."/>
        </authorList>
    </citation>
    <scope>NUCLEOTIDE SEQUENCE [LARGE SCALE GENOMIC DNA]</scope>
    <source>
        <strain evidence="3">DSM 16089</strain>
    </source>
</reference>
<evidence type="ECO:0000313" key="3">
    <source>
        <dbReference type="Proteomes" id="UP000183750"/>
    </source>
</evidence>
<accession>A0A1H4LQT3</accession>
<feature type="compositionally biased region" description="Basic and acidic residues" evidence="1">
    <location>
        <begin position="275"/>
        <end position="294"/>
    </location>
</feature>
<feature type="compositionally biased region" description="Basic residues" evidence="1">
    <location>
        <begin position="249"/>
        <end position="262"/>
    </location>
</feature>
<feature type="region of interest" description="Disordered" evidence="1">
    <location>
        <begin position="230"/>
        <end position="320"/>
    </location>
</feature>
<feature type="region of interest" description="Disordered" evidence="1">
    <location>
        <begin position="350"/>
        <end position="390"/>
    </location>
</feature>
<dbReference type="AlphaFoldDB" id="A0A1H4LQT3"/>
<evidence type="ECO:0000313" key="2">
    <source>
        <dbReference type="EMBL" id="SEB72988.1"/>
    </source>
</evidence>
<protein>
    <submittedName>
        <fullName evidence="2">Uncharacterized protein</fullName>
    </submittedName>
</protein>
<dbReference type="EMBL" id="FNSQ01000005">
    <property type="protein sequence ID" value="SEB72988.1"/>
    <property type="molecule type" value="Genomic_DNA"/>
</dbReference>
<organism evidence="2 3">
    <name type="scientific">Microbacterium hydrocarbonoxydans</name>
    <dbReference type="NCBI Taxonomy" id="273678"/>
    <lineage>
        <taxon>Bacteria</taxon>
        <taxon>Bacillati</taxon>
        <taxon>Actinomycetota</taxon>
        <taxon>Actinomycetes</taxon>
        <taxon>Micrococcales</taxon>
        <taxon>Microbacteriaceae</taxon>
        <taxon>Microbacterium</taxon>
    </lineage>
</organism>
<feature type="compositionally biased region" description="Basic and acidic residues" evidence="1">
    <location>
        <begin position="354"/>
        <end position="379"/>
    </location>
</feature>
<sequence length="498" mass="53143">MATSDSRAEGAASVLGAHRVIRRLGADEGPYAGALVTSGASVAILVAAETISGWSGWEHAGDDHVAGPVDVVRRADGHDVLLPWCTEQISVFLGRRAAAGVGLGDGEVTTLVASVLRGLAELNRTEHREAGRWWLTDDGRPMFVIGAGADAVAGAVEILDLVREDSRDRALIRVLTPIGEGLHRGGERPVIPLHQLERWEGELLEFAAPRPLQRDDFTPERARKGDLVRRAVAETAAHPTGGRREPNRRGRARMRTRVRARSSAKGVVDATLRVIGERGRSLRDRLRPTQDRSRSRQGRTPVRPRPRSASHGRDRPADSVKAPRLRRYIIAVAAAAVVLGAGMLWPGGGSDEPAGAKEARTPVPEARHGAGDRAGDSSDTRPTPTPSATTIDDAAEPIAAAQALLVEIDGCAEAGDPVCADAVAEGSTGIVELLAAQDSGESRTLAPVDEYGDVAVIRLTTETTEDPVASERQHMVVLVRMAEKWLIRDAYDVADQPE</sequence>